<evidence type="ECO:0000313" key="1">
    <source>
        <dbReference type="EMBL" id="KAJ3121017.1"/>
    </source>
</evidence>
<reference evidence="1" key="1">
    <citation type="submission" date="2020-05" db="EMBL/GenBank/DDBJ databases">
        <title>Phylogenomic resolution of chytrid fungi.</title>
        <authorList>
            <person name="Stajich J.E."/>
            <person name="Amses K."/>
            <person name="Simmons R."/>
            <person name="Seto K."/>
            <person name="Myers J."/>
            <person name="Bonds A."/>
            <person name="Quandt C.A."/>
            <person name="Barry K."/>
            <person name="Liu P."/>
            <person name="Grigoriev I."/>
            <person name="Longcore J.E."/>
            <person name="James T.Y."/>
        </authorList>
    </citation>
    <scope>NUCLEOTIDE SEQUENCE</scope>
    <source>
        <strain evidence="1">JEL0513</strain>
    </source>
</reference>
<comment type="caution">
    <text evidence="1">The sequence shown here is derived from an EMBL/GenBank/DDBJ whole genome shotgun (WGS) entry which is preliminary data.</text>
</comment>
<dbReference type="SUPFAM" id="SSF48371">
    <property type="entry name" value="ARM repeat"/>
    <property type="match status" value="1"/>
</dbReference>
<sequence length="364" mass="41568">MHEKIVFNSHINLVETTSVAEHEELVLNLVAVLANLTFYKSEENVFFQKKSAVLELVLPLLLHENDELVEQASRVISNISRDHSNNNEVSAFVIKHSAGIELLTTLLDHSLRAVVLNVCGTFMNLFNISGQHKIDSREALTCTKLLIDLFPQILHENDFKMATICCKVLINVKIQESSFNICYLEDEDEERLGMFMLKILESYSKAKTLSQMEIATNLFEKNRELQETEEFTQIAMIFLEELGFGEYAGQKLLEIFVEKAKTMMRGQTIVIHSEDEANDCSGRNLIDNQKNNCTYKRRWSTLQPHGAGRVKPSPQSKYLASSFQALTLILKLNRFEALRTEYANVNFLMVDVDEQKSISATYEV</sequence>
<dbReference type="InterPro" id="IPR016024">
    <property type="entry name" value="ARM-type_fold"/>
</dbReference>
<organism evidence="1 2">
    <name type="scientific">Physocladia obscura</name>
    <dbReference type="NCBI Taxonomy" id="109957"/>
    <lineage>
        <taxon>Eukaryota</taxon>
        <taxon>Fungi</taxon>
        <taxon>Fungi incertae sedis</taxon>
        <taxon>Chytridiomycota</taxon>
        <taxon>Chytridiomycota incertae sedis</taxon>
        <taxon>Chytridiomycetes</taxon>
        <taxon>Chytridiales</taxon>
        <taxon>Chytriomycetaceae</taxon>
        <taxon>Physocladia</taxon>
    </lineage>
</organism>
<dbReference type="Gene3D" id="1.25.10.10">
    <property type="entry name" value="Leucine-rich Repeat Variant"/>
    <property type="match status" value="1"/>
</dbReference>
<protein>
    <submittedName>
        <fullName evidence="1">Armadillo repeat-containing protein 2</fullName>
    </submittedName>
</protein>
<name>A0AAD5XG61_9FUNG</name>
<accession>A0AAD5XG61</accession>
<gene>
    <name evidence="1" type="primary">ARMC2</name>
    <name evidence="1" type="ORF">HK100_012557</name>
</gene>
<dbReference type="EMBL" id="JADGJH010000916">
    <property type="protein sequence ID" value="KAJ3121017.1"/>
    <property type="molecule type" value="Genomic_DNA"/>
</dbReference>
<dbReference type="InterPro" id="IPR038905">
    <property type="entry name" value="ARMC2"/>
</dbReference>
<keyword evidence="2" id="KW-1185">Reference proteome</keyword>
<dbReference type="Proteomes" id="UP001211907">
    <property type="component" value="Unassembled WGS sequence"/>
</dbReference>
<dbReference type="PANTHER" id="PTHR21356:SF1">
    <property type="entry name" value="ARMADILLO REPEAT-CONTAINING PROTEIN 2"/>
    <property type="match status" value="1"/>
</dbReference>
<dbReference type="PANTHER" id="PTHR21356">
    <property type="entry name" value="ARMADILLO REPEAT CONTAINING 2"/>
    <property type="match status" value="1"/>
</dbReference>
<proteinExistence type="predicted"/>
<dbReference type="AlphaFoldDB" id="A0AAD5XG61"/>
<dbReference type="GO" id="GO:0044782">
    <property type="term" value="P:cilium organization"/>
    <property type="evidence" value="ECO:0007669"/>
    <property type="project" value="TreeGrafter"/>
</dbReference>
<dbReference type="InterPro" id="IPR011989">
    <property type="entry name" value="ARM-like"/>
</dbReference>
<evidence type="ECO:0000313" key="2">
    <source>
        <dbReference type="Proteomes" id="UP001211907"/>
    </source>
</evidence>